<dbReference type="PROSITE" id="PS51608">
    <property type="entry name" value="SAM_MT_UBIE"/>
    <property type="match status" value="1"/>
</dbReference>
<evidence type="ECO:0000256" key="3">
    <source>
        <dbReference type="ARBA" id="ARBA00022679"/>
    </source>
</evidence>
<keyword evidence="3 5" id="KW-0808">Transferase</keyword>
<dbReference type="GO" id="GO:0009234">
    <property type="term" value="P:menaquinone biosynthetic process"/>
    <property type="evidence" value="ECO:0007669"/>
    <property type="project" value="UniProtKB-UniRule"/>
</dbReference>
<organism evidence="6 7">
    <name type="scientific">Leptonema illini</name>
    <dbReference type="NCBI Taxonomy" id="183"/>
    <lineage>
        <taxon>Bacteria</taxon>
        <taxon>Pseudomonadati</taxon>
        <taxon>Spirochaetota</taxon>
        <taxon>Spirochaetia</taxon>
        <taxon>Leptospirales</taxon>
        <taxon>Leptospiraceae</taxon>
        <taxon>Leptonema</taxon>
    </lineage>
</organism>
<evidence type="ECO:0000313" key="6">
    <source>
        <dbReference type="EMBL" id="KAB2932767.1"/>
    </source>
</evidence>
<dbReference type="Proteomes" id="UP000460298">
    <property type="component" value="Unassembled WGS sequence"/>
</dbReference>
<dbReference type="InterPro" id="IPR029063">
    <property type="entry name" value="SAM-dependent_MTases_sf"/>
</dbReference>
<dbReference type="EC" id="2.1.1.163" evidence="5"/>
<comment type="caution">
    <text evidence="6">The sequence shown here is derived from an EMBL/GenBank/DDBJ whole genome shotgun (WGS) entry which is preliminary data.</text>
</comment>
<dbReference type="OrthoDB" id="9808140at2"/>
<dbReference type="HAMAP" id="MF_01813">
    <property type="entry name" value="MenG_UbiE_methyltr"/>
    <property type="match status" value="1"/>
</dbReference>
<evidence type="ECO:0000256" key="2">
    <source>
        <dbReference type="ARBA" id="ARBA00022603"/>
    </source>
</evidence>
<accession>A0A833H232</accession>
<dbReference type="PANTHER" id="PTHR43591">
    <property type="entry name" value="METHYLTRANSFERASE"/>
    <property type="match status" value="1"/>
</dbReference>
<dbReference type="NCBIfam" id="TIGR01934">
    <property type="entry name" value="MenG_MenH_UbiE"/>
    <property type="match status" value="1"/>
</dbReference>
<dbReference type="PANTHER" id="PTHR43591:SF24">
    <property type="entry name" value="2-METHOXY-6-POLYPRENYL-1,4-BENZOQUINOL METHYLASE, MITOCHONDRIAL"/>
    <property type="match status" value="1"/>
</dbReference>
<feature type="binding site" evidence="5">
    <location>
        <position position="67"/>
    </location>
    <ligand>
        <name>S-adenosyl-L-methionine</name>
        <dbReference type="ChEBI" id="CHEBI:59789"/>
    </ligand>
</feature>
<dbReference type="RefSeq" id="WP_002775825.1">
    <property type="nucleotide sequence ID" value="NZ_JQDG01000004.1"/>
</dbReference>
<evidence type="ECO:0000313" key="7">
    <source>
        <dbReference type="Proteomes" id="UP000460298"/>
    </source>
</evidence>
<dbReference type="Pfam" id="PF01209">
    <property type="entry name" value="Ubie_methyltran"/>
    <property type="match status" value="1"/>
</dbReference>
<comment type="caution">
    <text evidence="5">Lacks conserved residue(s) required for the propagation of feature annotation.</text>
</comment>
<evidence type="ECO:0000256" key="1">
    <source>
        <dbReference type="ARBA" id="ARBA00022428"/>
    </source>
</evidence>
<name>A0A833H232_9LEPT</name>
<dbReference type="AlphaFoldDB" id="A0A833H232"/>
<keyword evidence="1 5" id="KW-0474">Menaquinone biosynthesis</keyword>
<keyword evidence="2 5" id="KW-0489">Methyltransferase</keyword>
<feature type="binding site" evidence="5">
    <location>
        <position position="87"/>
    </location>
    <ligand>
        <name>S-adenosyl-L-methionine</name>
        <dbReference type="ChEBI" id="CHEBI:59789"/>
    </ligand>
</feature>
<dbReference type="GO" id="GO:0032259">
    <property type="term" value="P:methylation"/>
    <property type="evidence" value="ECO:0007669"/>
    <property type="project" value="UniProtKB-KW"/>
</dbReference>
<gene>
    <name evidence="6" type="primary">ubiE</name>
    <name evidence="5" type="synonym">menG</name>
    <name evidence="6" type="ORF">F9K24_10335</name>
</gene>
<dbReference type="UniPathway" id="UPA00079">
    <property type="reaction ID" value="UER00169"/>
</dbReference>
<evidence type="ECO:0000256" key="4">
    <source>
        <dbReference type="ARBA" id="ARBA00022691"/>
    </source>
</evidence>
<dbReference type="InterPro" id="IPR004033">
    <property type="entry name" value="UbiE/COQ5_MeTrFase"/>
</dbReference>
<dbReference type="CDD" id="cd02440">
    <property type="entry name" value="AdoMet_MTases"/>
    <property type="match status" value="1"/>
</dbReference>
<protein>
    <recommendedName>
        <fullName evidence="5">Demethylmenaquinone methyltransferase</fullName>
        <ecNumber evidence="5">2.1.1.163</ecNumber>
    </recommendedName>
</protein>
<reference evidence="6 7" key="1">
    <citation type="submission" date="2019-10" db="EMBL/GenBank/DDBJ databases">
        <title>Extracellular Electron Transfer in a Candidatus Methanoperedens spp. Enrichment Culture.</title>
        <authorList>
            <person name="Berger S."/>
            <person name="Rangel Shaw D."/>
            <person name="Berben T."/>
            <person name="In 'T Zandt M."/>
            <person name="Frank J."/>
            <person name="Reimann J."/>
            <person name="Jetten M.S.M."/>
            <person name="Welte C.U."/>
        </authorList>
    </citation>
    <scope>NUCLEOTIDE SEQUENCE [LARGE SCALE GENOMIC DNA]</scope>
    <source>
        <strain evidence="6">SB12</strain>
    </source>
</reference>
<keyword evidence="4 5" id="KW-0949">S-adenosyl-L-methionine</keyword>
<dbReference type="EMBL" id="WBUI01000008">
    <property type="protein sequence ID" value="KAB2932767.1"/>
    <property type="molecule type" value="Genomic_DNA"/>
</dbReference>
<dbReference type="GO" id="GO:0043770">
    <property type="term" value="F:demethylmenaquinone methyltransferase activity"/>
    <property type="evidence" value="ECO:0007669"/>
    <property type="project" value="UniProtKB-UniRule"/>
</dbReference>
<dbReference type="Gene3D" id="3.40.50.150">
    <property type="entry name" value="Vaccinia Virus protein VP39"/>
    <property type="match status" value="1"/>
</dbReference>
<proteinExistence type="inferred from homology"/>
<dbReference type="NCBIfam" id="NF001244">
    <property type="entry name" value="PRK00216.1-5"/>
    <property type="match status" value="1"/>
</dbReference>
<comment type="similarity">
    <text evidence="5">Belongs to the class I-like SAM-binding methyltransferase superfamily. MenG/UbiE family.</text>
</comment>
<comment type="pathway">
    <text evidence="5">Quinol/quinone metabolism; menaquinone biosynthesis; menaquinol from 1,4-dihydroxy-2-naphthoate: step 2/2.</text>
</comment>
<evidence type="ECO:0000256" key="5">
    <source>
        <dbReference type="HAMAP-Rule" id="MF_01813"/>
    </source>
</evidence>
<comment type="catalytic activity">
    <reaction evidence="5">
        <text>a 2-demethylmenaquinol + S-adenosyl-L-methionine = a menaquinol + S-adenosyl-L-homocysteine + H(+)</text>
        <dbReference type="Rhea" id="RHEA:42640"/>
        <dbReference type="Rhea" id="RHEA-COMP:9539"/>
        <dbReference type="Rhea" id="RHEA-COMP:9563"/>
        <dbReference type="ChEBI" id="CHEBI:15378"/>
        <dbReference type="ChEBI" id="CHEBI:18151"/>
        <dbReference type="ChEBI" id="CHEBI:55437"/>
        <dbReference type="ChEBI" id="CHEBI:57856"/>
        <dbReference type="ChEBI" id="CHEBI:59789"/>
        <dbReference type="EC" id="2.1.1.163"/>
    </reaction>
</comment>
<comment type="function">
    <text evidence="5">Methyltransferase required for the conversion of demethylmenaquinol (DMKH2) to menaquinol (MKH2).</text>
</comment>
<dbReference type="SUPFAM" id="SSF53335">
    <property type="entry name" value="S-adenosyl-L-methionine-dependent methyltransferases"/>
    <property type="match status" value="1"/>
</dbReference>
<feature type="binding site" evidence="5">
    <location>
        <begin position="115"/>
        <end position="116"/>
    </location>
    <ligand>
        <name>S-adenosyl-L-methionine</name>
        <dbReference type="ChEBI" id="CHEBI:59789"/>
    </ligand>
</feature>
<sequence>MTTSSFRLPEKQEKAGYIQKNFDEIAERYDLFNDLFTFGMHRLWKRRTVRAIQAKQAAAALDLCCGSGDLAILMARANPLCEVVAADFSAGMLSVLEKRIRPTDLKDRIEIRQEDATALPAAFTDRFDAVTTGYGVRNVTDRHRCFEEIFRVLKRGGRYGILEVGSIRPKFLEPFAFFFMKHIIPRIGYLLQGGKHEMYEYLPHSAFAFPEPEEIVKELKQVGFQNVTFRRLFFGASILYVAVKP</sequence>